<reference evidence="1" key="1">
    <citation type="journal article" date="2020" name="Stud. Mycol.">
        <title>101 Dothideomycetes genomes: a test case for predicting lifestyles and emergence of pathogens.</title>
        <authorList>
            <person name="Haridas S."/>
            <person name="Albert R."/>
            <person name="Binder M."/>
            <person name="Bloem J."/>
            <person name="Labutti K."/>
            <person name="Salamov A."/>
            <person name="Andreopoulos B."/>
            <person name="Baker S."/>
            <person name="Barry K."/>
            <person name="Bills G."/>
            <person name="Bluhm B."/>
            <person name="Cannon C."/>
            <person name="Castanera R."/>
            <person name="Culley D."/>
            <person name="Daum C."/>
            <person name="Ezra D."/>
            <person name="Gonzalez J."/>
            <person name="Henrissat B."/>
            <person name="Kuo A."/>
            <person name="Liang C."/>
            <person name="Lipzen A."/>
            <person name="Lutzoni F."/>
            <person name="Magnuson J."/>
            <person name="Mondo S."/>
            <person name="Nolan M."/>
            <person name="Ohm R."/>
            <person name="Pangilinan J."/>
            <person name="Park H.-J."/>
            <person name="Ramirez L."/>
            <person name="Alfaro M."/>
            <person name="Sun H."/>
            <person name="Tritt A."/>
            <person name="Yoshinaga Y."/>
            <person name="Zwiers L.-H."/>
            <person name="Turgeon B."/>
            <person name="Goodwin S."/>
            <person name="Spatafora J."/>
            <person name="Crous P."/>
            <person name="Grigoriev I."/>
        </authorList>
    </citation>
    <scope>NUCLEOTIDE SEQUENCE</scope>
    <source>
        <strain evidence="1">CBS 113979</strain>
    </source>
</reference>
<dbReference type="Proteomes" id="UP000800041">
    <property type="component" value="Unassembled WGS sequence"/>
</dbReference>
<name>A0A6G1GI64_9PEZI</name>
<evidence type="ECO:0008006" key="3">
    <source>
        <dbReference type="Google" id="ProtNLM"/>
    </source>
</evidence>
<accession>A0A6G1GI64</accession>
<dbReference type="AlphaFoldDB" id="A0A6G1GI64"/>
<evidence type="ECO:0000313" key="1">
    <source>
        <dbReference type="EMBL" id="KAF1980552.1"/>
    </source>
</evidence>
<dbReference type="OrthoDB" id="3942798at2759"/>
<sequence length="167" mass="19603">MTGIKIKQKARLEWEQQIRDDKSKYSQKFAAQPKNKILIPKNIKRSTASAYFQLKIGHGYNRQYLERFHKMDSPLCSCGSIQSPEHLILSCKWYRKERKKLKEALNVSTLSLRRLLCTKTGIEAIIAYIDQTKISTRTWHMGSLAEDAEESEAEWQTIQYNTIWGRY</sequence>
<dbReference type="EMBL" id="ML977285">
    <property type="protein sequence ID" value="KAF1980552.1"/>
    <property type="molecule type" value="Genomic_DNA"/>
</dbReference>
<gene>
    <name evidence="1" type="ORF">K402DRAFT_428690</name>
</gene>
<feature type="non-terminal residue" evidence="1">
    <location>
        <position position="1"/>
    </location>
</feature>
<keyword evidence="2" id="KW-1185">Reference proteome</keyword>
<evidence type="ECO:0000313" key="2">
    <source>
        <dbReference type="Proteomes" id="UP000800041"/>
    </source>
</evidence>
<organism evidence="1 2">
    <name type="scientific">Aulographum hederae CBS 113979</name>
    <dbReference type="NCBI Taxonomy" id="1176131"/>
    <lineage>
        <taxon>Eukaryota</taxon>
        <taxon>Fungi</taxon>
        <taxon>Dikarya</taxon>
        <taxon>Ascomycota</taxon>
        <taxon>Pezizomycotina</taxon>
        <taxon>Dothideomycetes</taxon>
        <taxon>Pleosporomycetidae</taxon>
        <taxon>Aulographales</taxon>
        <taxon>Aulographaceae</taxon>
    </lineage>
</organism>
<protein>
    <recommendedName>
        <fullName evidence="3">Reverse transcriptase zinc-binding domain-containing protein</fullName>
    </recommendedName>
</protein>
<proteinExistence type="predicted"/>